<keyword evidence="3 9" id="KW-0349">Heme</keyword>
<keyword evidence="12" id="KW-0732">Signal</keyword>
<evidence type="ECO:0000313" key="15">
    <source>
        <dbReference type="Proteomes" id="UP000027590"/>
    </source>
</evidence>
<evidence type="ECO:0000256" key="12">
    <source>
        <dbReference type="SAM" id="SignalP"/>
    </source>
</evidence>
<evidence type="ECO:0000313" key="14">
    <source>
        <dbReference type="EMBL" id="CDG33158.1"/>
    </source>
</evidence>
<accession>A0A7U7G4V3</accession>
<name>A0A7U7G4V3_9PROT</name>
<dbReference type="GO" id="GO:0009055">
    <property type="term" value="F:electron transfer activity"/>
    <property type="evidence" value="ECO:0007669"/>
    <property type="project" value="InterPro"/>
</dbReference>
<evidence type="ECO:0000256" key="4">
    <source>
        <dbReference type="ARBA" id="ARBA00022692"/>
    </source>
</evidence>
<dbReference type="InterPro" id="IPR036909">
    <property type="entry name" value="Cyt_c-like_dom_sf"/>
</dbReference>
<evidence type="ECO:0000256" key="6">
    <source>
        <dbReference type="ARBA" id="ARBA00022989"/>
    </source>
</evidence>
<evidence type="ECO:0000256" key="8">
    <source>
        <dbReference type="ARBA" id="ARBA00023136"/>
    </source>
</evidence>
<feature type="chain" id="PRO_5030573475" description="Cytochrome c1" evidence="12">
    <location>
        <begin position="29"/>
        <end position="247"/>
    </location>
</feature>
<evidence type="ECO:0000256" key="7">
    <source>
        <dbReference type="ARBA" id="ARBA00023004"/>
    </source>
</evidence>
<sequence length="247" mass="26909">MMRSCLRPTDMVFLAALSLAHLPATARADDPAPTQAPAAAQVAAPAAVPPTTMRPEERGLMIFQQVCSSCHSMERAHYGDMIDLQPSVTALQHWAQQRHAGLESPIASPYPSVAVGKANNGGDYPPDLSHIARTIRGGPDYIRQMLAGYRPVPPGVTLAPNTYYNPIALTHHHRFKMRPPLHEGMIAFPDGTQATIPQMASDVTAFLQWADDSHRSTRHFIGTAVLLYLALLGGILLALWRLLKKEA</sequence>
<dbReference type="AlphaFoldDB" id="A0A7U7G4V3"/>
<dbReference type="InterPro" id="IPR009056">
    <property type="entry name" value="Cyt_c-like_dom"/>
</dbReference>
<dbReference type="PANTHER" id="PTHR10266">
    <property type="entry name" value="CYTOCHROME C1"/>
    <property type="match status" value="1"/>
</dbReference>
<comment type="subcellular location">
    <subcellularLocation>
        <location evidence="1">Membrane</location>
    </subcellularLocation>
</comment>
<reference evidence="14 15" key="1">
    <citation type="journal article" date="2014" name="Genome Biol. Evol.">
        <title>Acetic acid bacteria genomes reveal functional traits for adaptation to life in insect guts.</title>
        <authorList>
            <person name="Chouaia B."/>
            <person name="Gaiarsa S."/>
            <person name="Crotti E."/>
            <person name="Comandatore F."/>
            <person name="Degli Esposti M."/>
            <person name="Ricci I."/>
            <person name="Alma A."/>
            <person name="Favia G."/>
            <person name="Bandi C."/>
            <person name="Daffonchio D."/>
        </authorList>
    </citation>
    <scope>NUCLEOTIDE SEQUENCE [LARGE SCALE GENOMIC DNA]</scope>
    <source>
        <strain evidence="15">AM169</strain>
    </source>
</reference>
<feature type="region of interest" description="Disordered" evidence="10">
    <location>
        <begin position="27"/>
        <end position="51"/>
    </location>
</feature>
<dbReference type="PANTHER" id="PTHR10266:SF3">
    <property type="entry name" value="CYTOCHROME C1, HEME PROTEIN, MITOCHONDRIAL"/>
    <property type="match status" value="1"/>
</dbReference>
<feature type="binding site" description="covalent" evidence="9">
    <location>
        <position position="67"/>
    </location>
    <ligand>
        <name>heme c</name>
        <dbReference type="ChEBI" id="CHEBI:61717"/>
    </ligand>
</feature>
<evidence type="ECO:0000256" key="5">
    <source>
        <dbReference type="ARBA" id="ARBA00022723"/>
    </source>
</evidence>
<evidence type="ECO:0000259" key="13">
    <source>
        <dbReference type="PROSITE" id="PS51007"/>
    </source>
</evidence>
<dbReference type="Proteomes" id="UP000027590">
    <property type="component" value="Unassembled WGS sequence"/>
</dbReference>
<evidence type="ECO:0000256" key="2">
    <source>
        <dbReference type="ARBA" id="ARBA00016165"/>
    </source>
</evidence>
<reference evidence="14 15" key="2">
    <citation type="journal article" date="2014" name="PLoS ONE">
        <title>Evolution of mitochondria reconstructed from the energy metabolism of living bacteria.</title>
        <authorList>
            <person name="Degli Esposti M."/>
            <person name="Chouaia B."/>
            <person name="Comandatore F."/>
            <person name="Crotti E."/>
            <person name="Sassera D."/>
            <person name="Lievens P.M."/>
            <person name="Daffonchio D."/>
            <person name="Bandi C."/>
        </authorList>
    </citation>
    <scope>NUCLEOTIDE SEQUENCE [LARGE SCALE GENOMIC DNA]</scope>
    <source>
        <strain evidence="15">AM169</strain>
    </source>
</reference>
<feature type="signal peptide" evidence="12">
    <location>
        <begin position="1"/>
        <end position="28"/>
    </location>
</feature>
<feature type="binding site" description="covalent" evidence="9">
    <location>
        <position position="177"/>
    </location>
    <ligand>
        <name>heme c</name>
        <dbReference type="ChEBI" id="CHEBI:61717"/>
    </ligand>
</feature>
<dbReference type="PROSITE" id="PS51007">
    <property type="entry name" value="CYTC"/>
    <property type="match status" value="1"/>
</dbReference>
<dbReference type="SUPFAM" id="SSF46626">
    <property type="entry name" value="Cytochrome c"/>
    <property type="match status" value="1"/>
</dbReference>
<evidence type="ECO:0000256" key="1">
    <source>
        <dbReference type="ARBA" id="ARBA00004370"/>
    </source>
</evidence>
<organism evidence="14 15">
    <name type="scientific">Parasaccharibacter apium</name>
    <dbReference type="NCBI Taxonomy" id="1510841"/>
    <lineage>
        <taxon>Bacteria</taxon>
        <taxon>Pseudomonadati</taxon>
        <taxon>Pseudomonadota</taxon>
        <taxon>Alphaproteobacteria</taxon>
        <taxon>Acetobacterales</taxon>
        <taxon>Acetobacteraceae</taxon>
        <taxon>Parasaccharibacter</taxon>
    </lineage>
</organism>
<dbReference type="GO" id="GO:0020037">
    <property type="term" value="F:heme binding"/>
    <property type="evidence" value="ECO:0007669"/>
    <property type="project" value="InterPro"/>
</dbReference>
<dbReference type="RefSeq" id="WP_052348940.1">
    <property type="nucleotide sequence ID" value="NZ_CBLY010000003.1"/>
</dbReference>
<keyword evidence="5 9" id="KW-0479">Metal-binding</keyword>
<dbReference type="EMBL" id="CBLY010000003">
    <property type="protein sequence ID" value="CDG33158.1"/>
    <property type="molecule type" value="Genomic_DNA"/>
</dbReference>
<feature type="transmembrane region" description="Helical" evidence="11">
    <location>
        <begin position="220"/>
        <end position="243"/>
    </location>
</feature>
<dbReference type="InterPro" id="IPR002326">
    <property type="entry name" value="Cyt_c1"/>
</dbReference>
<dbReference type="GO" id="GO:0046872">
    <property type="term" value="F:metal ion binding"/>
    <property type="evidence" value="ECO:0007669"/>
    <property type="project" value="UniProtKB-KW"/>
</dbReference>
<evidence type="ECO:0000256" key="3">
    <source>
        <dbReference type="ARBA" id="ARBA00022617"/>
    </source>
</evidence>
<dbReference type="GO" id="GO:0016020">
    <property type="term" value="C:membrane"/>
    <property type="evidence" value="ECO:0007669"/>
    <property type="project" value="UniProtKB-SubCell"/>
</dbReference>
<feature type="binding site" description="covalent" evidence="9">
    <location>
        <position position="70"/>
    </location>
    <ligand>
        <name>heme c</name>
        <dbReference type="ChEBI" id="CHEBI:61717"/>
    </ligand>
</feature>
<feature type="binding site" description="covalent" evidence="9">
    <location>
        <position position="71"/>
    </location>
    <ligand>
        <name>heme c</name>
        <dbReference type="ChEBI" id="CHEBI:61717"/>
    </ligand>
</feature>
<evidence type="ECO:0000256" key="11">
    <source>
        <dbReference type="SAM" id="Phobius"/>
    </source>
</evidence>
<gene>
    <name evidence="14" type="ORF">SACS_0420</name>
</gene>
<protein>
    <recommendedName>
        <fullName evidence="2">Cytochrome c1</fullName>
    </recommendedName>
</protein>
<dbReference type="Pfam" id="PF02167">
    <property type="entry name" value="Cytochrom_C1"/>
    <property type="match status" value="1"/>
</dbReference>
<keyword evidence="4 11" id="KW-0812">Transmembrane</keyword>
<keyword evidence="7 9" id="KW-0408">Iron</keyword>
<comment type="cofactor">
    <cofactor evidence="9">
        <name>heme c</name>
        <dbReference type="ChEBI" id="CHEBI:61717"/>
    </cofactor>
    <text evidence="9">Binds 1 heme c group covalently per subunit.</text>
</comment>
<keyword evidence="8 11" id="KW-0472">Membrane</keyword>
<evidence type="ECO:0000256" key="10">
    <source>
        <dbReference type="SAM" id="MobiDB-lite"/>
    </source>
</evidence>
<comment type="caution">
    <text evidence="14">The sequence shown here is derived from an EMBL/GenBank/DDBJ whole genome shotgun (WGS) entry which is preliminary data.</text>
</comment>
<dbReference type="PRINTS" id="PR00603">
    <property type="entry name" value="CYTOCHROMEC1"/>
</dbReference>
<evidence type="ECO:0000256" key="9">
    <source>
        <dbReference type="PIRSR" id="PIRSR602326-1"/>
    </source>
</evidence>
<feature type="domain" description="Cytochrome c" evidence="13">
    <location>
        <begin position="54"/>
        <end position="139"/>
    </location>
</feature>
<keyword evidence="6 11" id="KW-1133">Transmembrane helix</keyword>
<dbReference type="Gene3D" id="1.10.760.10">
    <property type="entry name" value="Cytochrome c-like domain"/>
    <property type="match status" value="1"/>
</dbReference>
<proteinExistence type="predicted"/>